<name>A0ACB9ZWR4_CATRO</name>
<evidence type="ECO:0000313" key="2">
    <source>
        <dbReference type="Proteomes" id="UP001060085"/>
    </source>
</evidence>
<organism evidence="1 2">
    <name type="scientific">Catharanthus roseus</name>
    <name type="common">Madagascar periwinkle</name>
    <name type="synonym">Vinca rosea</name>
    <dbReference type="NCBI Taxonomy" id="4058"/>
    <lineage>
        <taxon>Eukaryota</taxon>
        <taxon>Viridiplantae</taxon>
        <taxon>Streptophyta</taxon>
        <taxon>Embryophyta</taxon>
        <taxon>Tracheophyta</taxon>
        <taxon>Spermatophyta</taxon>
        <taxon>Magnoliopsida</taxon>
        <taxon>eudicotyledons</taxon>
        <taxon>Gunneridae</taxon>
        <taxon>Pentapetalae</taxon>
        <taxon>asterids</taxon>
        <taxon>lamiids</taxon>
        <taxon>Gentianales</taxon>
        <taxon>Apocynaceae</taxon>
        <taxon>Rauvolfioideae</taxon>
        <taxon>Vinceae</taxon>
        <taxon>Catharanthinae</taxon>
        <taxon>Catharanthus</taxon>
    </lineage>
</organism>
<sequence>MVMLRLHDLRRSSCNRLSSSERVLCRFKIYNIVAKIKKNQMQGRNTIEEVLCLRGQRGYTIFYKNHEESNVLSDIVVAHQTSIAMIRTWPYVLIMDTTYNMPLLEAVEMTLTGKDFTVTTTFMCNEQATTYRWVLQQIKHLYVTYAMSNGHGSIFNEGEPLGLDISSVAFGVETTNCAESETIAINFAAESNATLKNISNKISLLALKKIWLEIKKARRMVEDPESKCLHYLRKSHGLPCACERSKVLKLEEEASSFSIFLLILVIEIPLVSLLFDSHL</sequence>
<evidence type="ECO:0000313" key="1">
    <source>
        <dbReference type="EMBL" id="KAI5652789.1"/>
    </source>
</evidence>
<accession>A0ACB9ZWR4</accession>
<dbReference type="Proteomes" id="UP001060085">
    <property type="component" value="Linkage Group LG07"/>
</dbReference>
<proteinExistence type="predicted"/>
<reference evidence="2" key="1">
    <citation type="journal article" date="2023" name="Nat. Plants">
        <title>Single-cell RNA sequencing provides a high-resolution roadmap for understanding the multicellular compartmentation of specialized metabolism.</title>
        <authorList>
            <person name="Sun S."/>
            <person name="Shen X."/>
            <person name="Li Y."/>
            <person name="Li Y."/>
            <person name="Wang S."/>
            <person name="Li R."/>
            <person name="Zhang H."/>
            <person name="Shen G."/>
            <person name="Guo B."/>
            <person name="Wei J."/>
            <person name="Xu J."/>
            <person name="St-Pierre B."/>
            <person name="Chen S."/>
            <person name="Sun C."/>
        </authorList>
    </citation>
    <scope>NUCLEOTIDE SEQUENCE [LARGE SCALE GENOMIC DNA]</scope>
</reference>
<keyword evidence="2" id="KW-1185">Reference proteome</keyword>
<protein>
    <submittedName>
        <fullName evidence="1">Uncharacterized protein</fullName>
    </submittedName>
</protein>
<comment type="caution">
    <text evidence="1">The sequence shown here is derived from an EMBL/GenBank/DDBJ whole genome shotgun (WGS) entry which is preliminary data.</text>
</comment>
<dbReference type="EMBL" id="CM044707">
    <property type="protein sequence ID" value="KAI5652789.1"/>
    <property type="molecule type" value="Genomic_DNA"/>
</dbReference>
<gene>
    <name evidence="1" type="ORF">M9H77_29976</name>
</gene>